<name>A0A1F4TQJ3_UNCSA</name>
<dbReference type="EMBL" id="MEUI01000011">
    <property type="protein sequence ID" value="OGC34985.1"/>
    <property type="molecule type" value="Genomic_DNA"/>
</dbReference>
<protein>
    <recommendedName>
        <fullName evidence="2">AAA+ ATPase domain-containing protein</fullName>
    </recommendedName>
</protein>
<dbReference type="InterPro" id="IPR036388">
    <property type="entry name" value="WH-like_DNA-bd_sf"/>
</dbReference>
<dbReference type="SUPFAM" id="SSF52540">
    <property type="entry name" value="P-loop containing nucleoside triphosphate hydrolases"/>
    <property type="match status" value="1"/>
</dbReference>
<comment type="caution">
    <text evidence="3">The sequence shown here is derived from an EMBL/GenBank/DDBJ whole genome shotgun (WGS) entry which is preliminary data.</text>
</comment>
<dbReference type="InterPro" id="IPR003593">
    <property type="entry name" value="AAA+_ATPase"/>
</dbReference>
<dbReference type="SMART" id="SM00382">
    <property type="entry name" value="AAA"/>
    <property type="match status" value="1"/>
</dbReference>
<dbReference type="InterPro" id="IPR025420">
    <property type="entry name" value="DUF4143"/>
</dbReference>
<evidence type="ECO:0000313" key="4">
    <source>
        <dbReference type="Proteomes" id="UP000177309"/>
    </source>
</evidence>
<gene>
    <name evidence="3" type="ORF">A2462_05260</name>
</gene>
<reference evidence="3 4" key="1">
    <citation type="journal article" date="2016" name="Nat. Commun.">
        <title>Thousands of microbial genomes shed light on interconnected biogeochemical processes in an aquifer system.</title>
        <authorList>
            <person name="Anantharaman K."/>
            <person name="Brown C.T."/>
            <person name="Hug L.A."/>
            <person name="Sharon I."/>
            <person name="Castelle C.J."/>
            <person name="Probst A.J."/>
            <person name="Thomas B.C."/>
            <person name="Singh A."/>
            <person name="Wilkins M.J."/>
            <person name="Karaoz U."/>
            <person name="Brodie E.L."/>
            <person name="Williams K.H."/>
            <person name="Hubbard S.S."/>
            <person name="Banfield J.F."/>
        </authorList>
    </citation>
    <scope>NUCLEOTIDE SEQUENCE [LARGE SCALE GENOMIC DNA]</scope>
</reference>
<evidence type="ECO:0000259" key="2">
    <source>
        <dbReference type="SMART" id="SM00382"/>
    </source>
</evidence>
<dbReference type="PANTHER" id="PTHR43566:SF1">
    <property type="entry name" value="AAA+ ATPASE DOMAIN-CONTAINING PROTEIN"/>
    <property type="match status" value="1"/>
</dbReference>
<feature type="domain" description="AAA+ ATPase" evidence="2">
    <location>
        <begin position="16"/>
        <end position="137"/>
    </location>
</feature>
<dbReference type="InterPro" id="IPR041682">
    <property type="entry name" value="AAA_14"/>
</dbReference>
<evidence type="ECO:0000313" key="3">
    <source>
        <dbReference type="EMBL" id="OGC34985.1"/>
    </source>
</evidence>
<evidence type="ECO:0000256" key="1">
    <source>
        <dbReference type="ARBA" id="ARBA00023125"/>
    </source>
</evidence>
<dbReference type="AlphaFoldDB" id="A0A1F4TQJ3"/>
<dbReference type="Proteomes" id="UP000177309">
    <property type="component" value="Unassembled WGS sequence"/>
</dbReference>
<keyword evidence="1" id="KW-0238">DNA-binding</keyword>
<dbReference type="Gene3D" id="3.40.50.300">
    <property type="entry name" value="P-loop containing nucleotide triphosphate hydrolases"/>
    <property type="match status" value="1"/>
</dbReference>
<dbReference type="SUPFAM" id="SSF46785">
    <property type="entry name" value="Winged helix' DNA-binding domain"/>
    <property type="match status" value="1"/>
</dbReference>
<dbReference type="InterPro" id="IPR027417">
    <property type="entry name" value="P-loop_NTPase"/>
</dbReference>
<organism evidence="3 4">
    <name type="scientific">candidate division WOR-1 bacterium RIFOXYC2_FULL_41_25</name>
    <dbReference type="NCBI Taxonomy" id="1802586"/>
    <lineage>
        <taxon>Bacteria</taxon>
        <taxon>Bacillati</taxon>
        <taxon>Saganbacteria</taxon>
    </lineage>
</organism>
<dbReference type="Gene3D" id="1.10.10.10">
    <property type="entry name" value="Winged helix-like DNA-binding domain superfamily/Winged helix DNA-binding domain"/>
    <property type="match status" value="1"/>
</dbReference>
<dbReference type="Pfam" id="PF13173">
    <property type="entry name" value="AAA_14"/>
    <property type="match status" value="1"/>
</dbReference>
<proteinExistence type="predicted"/>
<accession>A0A1F4TQJ3</accession>
<dbReference type="GO" id="GO:0003677">
    <property type="term" value="F:DNA binding"/>
    <property type="evidence" value="ECO:0007669"/>
    <property type="project" value="UniProtKB-KW"/>
</dbReference>
<dbReference type="PANTHER" id="PTHR43566">
    <property type="entry name" value="CONSERVED PROTEIN"/>
    <property type="match status" value="1"/>
</dbReference>
<dbReference type="Pfam" id="PF13635">
    <property type="entry name" value="DUF4143"/>
    <property type="match status" value="1"/>
</dbReference>
<dbReference type="InterPro" id="IPR036390">
    <property type="entry name" value="WH_DNA-bd_sf"/>
</dbReference>
<sequence length="383" mass="44261">MFKRTAKNNILSKFFRGKVIIIVGARQTGKTTLAMDIISAPEFKDKVKTFNCDNPTDREMLNNKDIEFLKQLIGSAKVVLIDEGQKVESIGQTLKLLADYFKTKKQIIVTGSSSINLLDNTQEALTGRKHVYTLYSLSLEEEYPNKDIVSVLKGLNEFLVFGNYPEVVSQGSFDDKIDLLKELAASSLYKDILEFQQVKNSSLLMNLLKALALQIGSEVSYNELANLVGIDKKTIERYVDLLEKNHIIFRLSPYSKNRRREISHSRKIYFFDLGIRNAIINNFNFIDSRSDVGALWENYVIVERLKYRDYHSIYANQYFWRTYDGSEIDLVEDRGGELFGYEIKWGEKIKKVSIPAKWREYKNSSYEIITPKEILKFTSRPKP</sequence>